<dbReference type="SUPFAM" id="SSF102875">
    <property type="entry name" value="Chromosomal protein MC1"/>
    <property type="match status" value="1"/>
</dbReference>
<dbReference type="Gene3D" id="3.10.470.10">
    <property type="entry name" value="Chromosomal protein MC1"/>
    <property type="match status" value="1"/>
</dbReference>
<reference evidence="1" key="1">
    <citation type="journal article" date="2020" name="Nature">
        <title>Giant virus diversity and host interactions through global metagenomics.</title>
        <authorList>
            <person name="Schulz F."/>
            <person name="Roux S."/>
            <person name="Paez-Espino D."/>
            <person name="Jungbluth S."/>
            <person name="Walsh D.A."/>
            <person name="Denef V.J."/>
            <person name="McMahon K.D."/>
            <person name="Konstantinidis K.T."/>
            <person name="Eloe-Fadrosh E.A."/>
            <person name="Kyrpides N.C."/>
            <person name="Woyke T."/>
        </authorList>
    </citation>
    <scope>NUCLEOTIDE SEQUENCE</scope>
    <source>
        <strain evidence="1">GVMAG-M-3300023174-104</strain>
    </source>
</reference>
<dbReference type="EMBL" id="MN739518">
    <property type="protein sequence ID" value="QHT09927.1"/>
    <property type="molecule type" value="Genomic_DNA"/>
</dbReference>
<organism evidence="1">
    <name type="scientific">viral metagenome</name>
    <dbReference type="NCBI Taxonomy" id="1070528"/>
    <lineage>
        <taxon>unclassified sequences</taxon>
        <taxon>metagenomes</taxon>
        <taxon>organismal metagenomes</taxon>
    </lineage>
</organism>
<accession>A0A6C0D073</accession>
<dbReference type="InterPro" id="IPR036620">
    <property type="entry name" value="MC1_sf"/>
</dbReference>
<sequence>MTIKTYTVTVDKIPEYVGTFQSSTPMGAAKKVVTALIKTKKVKKGRVTTKAVVIEQGKNKVFEYKLVHKKLAEPKQVDHGGVLITHRYMTEATPL</sequence>
<dbReference type="AlphaFoldDB" id="A0A6C0D073"/>
<evidence type="ECO:0000313" key="1">
    <source>
        <dbReference type="EMBL" id="QHT09927.1"/>
    </source>
</evidence>
<dbReference type="GO" id="GO:0042262">
    <property type="term" value="P:DNA protection"/>
    <property type="evidence" value="ECO:0007669"/>
    <property type="project" value="InterPro"/>
</dbReference>
<name>A0A6C0D073_9ZZZZ</name>
<proteinExistence type="predicted"/>
<protein>
    <submittedName>
        <fullName evidence="1">Uncharacterized protein</fullName>
    </submittedName>
</protein>